<evidence type="ECO:0000313" key="2">
    <source>
        <dbReference type="Proteomes" id="UP000001075"/>
    </source>
</evidence>
<gene>
    <name evidence="1" type="ORF">I79_006436</name>
</gene>
<evidence type="ECO:0000313" key="1">
    <source>
        <dbReference type="EMBL" id="EGW02333.1"/>
    </source>
</evidence>
<dbReference type="InParanoid" id="G3H7U3"/>
<protein>
    <submittedName>
        <fullName evidence="1">Uncharacterized protein</fullName>
    </submittedName>
</protein>
<dbReference type="AlphaFoldDB" id="G3H7U3"/>
<sequence length="88" mass="9881">MVKIEISSTIPVQLQPGKRGPYLVALVTSKGNASGILHIVTNKGIATSILQSFFDVRWFISNHINYQLGPLQLPELLICRFYLCEESY</sequence>
<organism evidence="1 2">
    <name type="scientific">Cricetulus griseus</name>
    <name type="common">Chinese hamster</name>
    <name type="synonym">Cricetulus barabensis griseus</name>
    <dbReference type="NCBI Taxonomy" id="10029"/>
    <lineage>
        <taxon>Eukaryota</taxon>
        <taxon>Metazoa</taxon>
        <taxon>Chordata</taxon>
        <taxon>Craniata</taxon>
        <taxon>Vertebrata</taxon>
        <taxon>Euteleostomi</taxon>
        <taxon>Mammalia</taxon>
        <taxon>Eutheria</taxon>
        <taxon>Euarchontoglires</taxon>
        <taxon>Glires</taxon>
        <taxon>Rodentia</taxon>
        <taxon>Myomorpha</taxon>
        <taxon>Muroidea</taxon>
        <taxon>Cricetidae</taxon>
        <taxon>Cricetinae</taxon>
        <taxon>Cricetulus</taxon>
    </lineage>
</organism>
<name>G3H7U3_CRIGR</name>
<proteinExistence type="predicted"/>
<dbReference type="Proteomes" id="UP000001075">
    <property type="component" value="Unassembled WGS sequence"/>
</dbReference>
<dbReference type="EMBL" id="JH000201">
    <property type="protein sequence ID" value="EGW02333.1"/>
    <property type="molecule type" value="Genomic_DNA"/>
</dbReference>
<reference evidence="2" key="1">
    <citation type="journal article" date="2011" name="Nat. Biotechnol.">
        <title>The genomic sequence of the Chinese hamster ovary (CHO)-K1 cell line.</title>
        <authorList>
            <person name="Xu X."/>
            <person name="Nagarajan H."/>
            <person name="Lewis N.E."/>
            <person name="Pan S."/>
            <person name="Cai Z."/>
            <person name="Liu X."/>
            <person name="Chen W."/>
            <person name="Xie M."/>
            <person name="Wang W."/>
            <person name="Hammond S."/>
            <person name="Andersen M.R."/>
            <person name="Neff N."/>
            <person name="Passarelli B."/>
            <person name="Koh W."/>
            <person name="Fan H.C."/>
            <person name="Wang J."/>
            <person name="Gui Y."/>
            <person name="Lee K.H."/>
            <person name="Betenbaugh M.J."/>
            <person name="Quake S.R."/>
            <person name="Famili I."/>
            <person name="Palsson B.O."/>
            <person name="Wang J."/>
        </authorList>
    </citation>
    <scope>NUCLEOTIDE SEQUENCE [LARGE SCALE GENOMIC DNA]</scope>
    <source>
        <strain evidence="2">CHO K1 cell line</strain>
    </source>
</reference>
<accession>G3H7U3</accession>